<name>A0A381PL09_9ZZZZ</name>
<accession>A0A381PL09</accession>
<dbReference type="EMBL" id="UINC01001007">
    <property type="protein sequence ID" value="SUZ67274.1"/>
    <property type="molecule type" value="Genomic_DNA"/>
</dbReference>
<dbReference type="AlphaFoldDB" id="A0A381PL09"/>
<reference evidence="1" key="1">
    <citation type="submission" date="2018-05" db="EMBL/GenBank/DDBJ databases">
        <authorList>
            <person name="Lanie J.A."/>
            <person name="Ng W.-L."/>
            <person name="Kazmierczak K.M."/>
            <person name="Andrzejewski T.M."/>
            <person name="Davidsen T.M."/>
            <person name="Wayne K.J."/>
            <person name="Tettelin H."/>
            <person name="Glass J.I."/>
            <person name="Rusch D."/>
            <person name="Podicherti R."/>
            <person name="Tsui H.-C.T."/>
            <person name="Winkler M.E."/>
        </authorList>
    </citation>
    <scope>NUCLEOTIDE SEQUENCE</scope>
</reference>
<proteinExistence type="predicted"/>
<organism evidence="1">
    <name type="scientific">marine metagenome</name>
    <dbReference type="NCBI Taxonomy" id="408172"/>
    <lineage>
        <taxon>unclassified sequences</taxon>
        <taxon>metagenomes</taxon>
        <taxon>ecological metagenomes</taxon>
    </lineage>
</organism>
<protein>
    <recommendedName>
        <fullName evidence="2">Gamma carbonic anhydrase family protein</fullName>
    </recommendedName>
</protein>
<gene>
    <name evidence="1" type="ORF">METZ01_LOCUS20128</name>
</gene>
<dbReference type="Pfam" id="PF00132">
    <property type="entry name" value="Hexapep"/>
    <property type="match status" value="1"/>
</dbReference>
<dbReference type="InterPro" id="IPR050484">
    <property type="entry name" value="Transf_Hexapept/Carb_Anhydrase"/>
</dbReference>
<dbReference type="SUPFAM" id="SSF51161">
    <property type="entry name" value="Trimeric LpxA-like enzymes"/>
    <property type="match status" value="1"/>
</dbReference>
<dbReference type="CDD" id="cd04645">
    <property type="entry name" value="LbH_gamma_CA_like"/>
    <property type="match status" value="1"/>
</dbReference>
<evidence type="ECO:0008006" key="2">
    <source>
        <dbReference type="Google" id="ProtNLM"/>
    </source>
</evidence>
<sequence length="174" mass="18884">MSLFTLDKSTPEFTETTFIAPNASLIGRIRIGEYSSIWFNTVLRGDMEHISIGEETNIQDLSMGHADPGFPLIVGNRVTVGHHCVIHGCEIEDDCLIGMGAILMNGVKIGRGSVVGAGAVVLEGMEVPPFSMIAGSPAKVRKTYDESVLENIREMSQIYVKRAIRYRGQNIGGS</sequence>
<evidence type="ECO:0000313" key="1">
    <source>
        <dbReference type="EMBL" id="SUZ67274.1"/>
    </source>
</evidence>
<dbReference type="InterPro" id="IPR011004">
    <property type="entry name" value="Trimer_LpxA-like_sf"/>
</dbReference>
<dbReference type="InterPro" id="IPR001451">
    <property type="entry name" value="Hexapep"/>
</dbReference>
<dbReference type="PANTHER" id="PTHR13061">
    <property type="entry name" value="DYNACTIN SUBUNIT P25"/>
    <property type="match status" value="1"/>
</dbReference>
<dbReference type="Gene3D" id="2.160.10.10">
    <property type="entry name" value="Hexapeptide repeat proteins"/>
    <property type="match status" value="1"/>
</dbReference>
<dbReference type="InterPro" id="IPR047324">
    <property type="entry name" value="LbH_gamma_CA-like"/>
</dbReference>
<dbReference type="PANTHER" id="PTHR13061:SF29">
    <property type="entry name" value="GAMMA CARBONIC ANHYDRASE-LIKE 1, MITOCHONDRIAL-RELATED"/>
    <property type="match status" value="1"/>
</dbReference>